<dbReference type="AlphaFoldDB" id="A0AAD7XJC5"/>
<gene>
    <name evidence="3" type="ORF">CTAYLR_006722</name>
</gene>
<dbReference type="EMBL" id="JAQMWT010000427">
    <property type="protein sequence ID" value="KAJ8601513.1"/>
    <property type="molecule type" value="Genomic_DNA"/>
</dbReference>
<protein>
    <recommendedName>
        <fullName evidence="2">C-CAP/cofactor C-like domain-containing protein</fullName>
    </recommendedName>
</protein>
<evidence type="ECO:0000259" key="2">
    <source>
        <dbReference type="PROSITE" id="PS51329"/>
    </source>
</evidence>
<dbReference type="InterPro" id="IPR017901">
    <property type="entry name" value="C-CAP_CF_C-like"/>
</dbReference>
<name>A0AAD7XJC5_9STRA</name>
<feature type="domain" description="C-CAP/cofactor C-like" evidence="2">
    <location>
        <begin position="1"/>
        <end position="137"/>
    </location>
</feature>
<dbReference type="InterPro" id="IPR001837">
    <property type="entry name" value="Adenylate_cyclase-assoc_CAP"/>
</dbReference>
<dbReference type="InterPro" id="IPR016098">
    <property type="entry name" value="CAP/MinC_C"/>
</dbReference>
<dbReference type="GO" id="GO:0019933">
    <property type="term" value="P:cAMP-mediated signaling"/>
    <property type="evidence" value="ECO:0007669"/>
    <property type="project" value="TreeGrafter"/>
</dbReference>
<dbReference type="GO" id="GO:0005737">
    <property type="term" value="C:cytoplasm"/>
    <property type="evidence" value="ECO:0007669"/>
    <property type="project" value="TreeGrafter"/>
</dbReference>
<evidence type="ECO:0000256" key="1">
    <source>
        <dbReference type="ARBA" id="ARBA00007659"/>
    </source>
</evidence>
<dbReference type="PANTHER" id="PTHR10652:SF0">
    <property type="entry name" value="ADENYLYL CYCLASE-ASSOCIATED PROTEIN"/>
    <property type="match status" value="1"/>
</dbReference>
<dbReference type="Pfam" id="PF08603">
    <property type="entry name" value="CAP_C"/>
    <property type="match status" value="1"/>
</dbReference>
<evidence type="ECO:0000313" key="3">
    <source>
        <dbReference type="EMBL" id="KAJ8601513.1"/>
    </source>
</evidence>
<comment type="similarity">
    <text evidence="1">Belongs to the CAP family.</text>
</comment>
<dbReference type="GO" id="GO:0003779">
    <property type="term" value="F:actin binding"/>
    <property type="evidence" value="ECO:0007669"/>
    <property type="project" value="InterPro"/>
</dbReference>
<keyword evidence="4" id="KW-1185">Reference proteome</keyword>
<dbReference type="SMART" id="SM00673">
    <property type="entry name" value="CARP"/>
    <property type="match status" value="2"/>
</dbReference>
<proteinExistence type="inferred from homology"/>
<dbReference type="PANTHER" id="PTHR10652">
    <property type="entry name" value="ADENYLYL CYCLASE-ASSOCIATED PROTEIN"/>
    <property type="match status" value="1"/>
</dbReference>
<dbReference type="InterPro" id="IPR006599">
    <property type="entry name" value="CARP_motif"/>
</dbReference>
<dbReference type="GO" id="GO:0007015">
    <property type="term" value="P:actin filament organization"/>
    <property type="evidence" value="ECO:0007669"/>
    <property type="project" value="TreeGrafter"/>
</dbReference>
<dbReference type="Gene3D" id="2.160.20.70">
    <property type="match status" value="1"/>
</dbReference>
<dbReference type="InterPro" id="IPR036223">
    <property type="entry name" value="CAP_C_sf"/>
</dbReference>
<dbReference type="PROSITE" id="PS51329">
    <property type="entry name" value="C_CAP_COFACTOR_C"/>
    <property type="match status" value="1"/>
</dbReference>
<dbReference type="SUPFAM" id="SSF69340">
    <property type="entry name" value="C-terminal domain of adenylylcyclase associated protein"/>
    <property type="match status" value="1"/>
</dbReference>
<sequence length="160" mass="17110">MSREAVLSPDSKKWTVDGATGTVTISDTALHQTVYIFKCAKATVIIKGKVASVAIDNCDETQVLMENVVGTVEVTNSKKIQFQVSGSCPSASVDKTVGCNIFLMSDDAKKCQLSTAQHSDVQITYMGKGDEMVEVPIPEQFVHTLGDDGKITSAVSELYG</sequence>
<dbReference type="GO" id="GO:0008179">
    <property type="term" value="F:adenylate cyclase binding"/>
    <property type="evidence" value="ECO:0007669"/>
    <property type="project" value="TreeGrafter"/>
</dbReference>
<dbReference type="Proteomes" id="UP001230188">
    <property type="component" value="Unassembled WGS sequence"/>
</dbReference>
<organism evidence="3 4">
    <name type="scientific">Chrysophaeum taylorii</name>
    <dbReference type="NCBI Taxonomy" id="2483200"/>
    <lineage>
        <taxon>Eukaryota</taxon>
        <taxon>Sar</taxon>
        <taxon>Stramenopiles</taxon>
        <taxon>Ochrophyta</taxon>
        <taxon>Pelagophyceae</taxon>
        <taxon>Pelagomonadales</taxon>
        <taxon>Pelagomonadaceae</taxon>
        <taxon>Chrysophaeum</taxon>
    </lineage>
</organism>
<comment type="caution">
    <text evidence="3">The sequence shown here is derived from an EMBL/GenBank/DDBJ whole genome shotgun (WGS) entry which is preliminary data.</text>
</comment>
<accession>A0AAD7XJC5</accession>
<reference evidence="3" key="1">
    <citation type="submission" date="2023-01" db="EMBL/GenBank/DDBJ databases">
        <title>Metagenome sequencing of chrysophaentin producing Chrysophaeum taylorii.</title>
        <authorList>
            <person name="Davison J."/>
            <person name="Bewley C."/>
        </authorList>
    </citation>
    <scope>NUCLEOTIDE SEQUENCE</scope>
    <source>
        <strain evidence="3">NIES-1699</strain>
    </source>
</reference>
<evidence type="ECO:0000313" key="4">
    <source>
        <dbReference type="Proteomes" id="UP001230188"/>
    </source>
</evidence>
<dbReference type="InterPro" id="IPR013912">
    <property type="entry name" value="Adenylate_cyclase-assoc_CAP_C"/>
</dbReference>